<dbReference type="Proteomes" id="UP001368318">
    <property type="component" value="Chromosome"/>
</dbReference>
<gene>
    <name evidence="7" type="ORF">R3L15_07675</name>
    <name evidence="6" type="ORF">R3L16_13910</name>
</gene>
<dbReference type="EMBL" id="CP136924">
    <property type="protein sequence ID" value="WXA02828.1"/>
    <property type="molecule type" value="Genomic_DNA"/>
</dbReference>
<evidence type="ECO:0000313" key="7">
    <source>
        <dbReference type="EMBL" id="WXA12010.1"/>
    </source>
</evidence>
<feature type="domain" description="PPIase FKBP-type" evidence="5">
    <location>
        <begin position="124"/>
        <end position="230"/>
    </location>
</feature>
<name>A0AAU6P3D2_9FLAO</name>
<dbReference type="PROSITE" id="PS50059">
    <property type="entry name" value="FKBP_PPIASE"/>
    <property type="match status" value="1"/>
</dbReference>
<comment type="catalytic activity">
    <reaction evidence="1 4">
        <text>[protein]-peptidylproline (omega=180) = [protein]-peptidylproline (omega=0)</text>
        <dbReference type="Rhea" id="RHEA:16237"/>
        <dbReference type="Rhea" id="RHEA-COMP:10747"/>
        <dbReference type="Rhea" id="RHEA-COMP:10748"/>
        <dbReference type="ChEBI" id="CHEBI:83833"/>
        <dbReference type="ChEBI" id="CHEBI:83834"/>
        <dbReference type="EC" id="5.2.1.8"/>
    </reaction>
</comment>
<keyword evidence="4 7" id="KW-0413">Isomerase</keyword>
<evidence type="ECO:0000313" key="8">
    <source>
        <dbReference type="Proteomes" id="UP001368318"/>
    </source>
</evidence>
<reference evidence="7 8" key="1">
    <citation type="submission" date="2023-10" db="EMBL/GenBank/DDBJ databases">
        <title>Culture-based analysis of two novel bacteria associated with mangrove crab gills.</title>
        <authorList>
            <person name="Yang X."/>
            <person name="Garuglieri E."/>
            <person name="Van Goethem M.W."/>
            <person name="Fusi M."/>
            <person name="Marasco R."/>
            <person name="Daffonchio D.G."/>
        </authorList>
    </citation>
    <scope>NUCLEOTIDE SEQUENCE</scope>
    <source>
        <strain evidence="7">UG2-1</strain>
        <strain evidence="6">UG2-2</strain>
        <strain evidence="8">UG2_2</strain>
    </source>
</reference>
<evidence type="ECO:0000313" key="6">
    <source>
        <dbReference type="EMBL" id="WXA02828.1"/>
    </source>
</evidence>
<dbReference type="InterPro" id="IPR001179">
    <property type="entry name" value="PPIase_FKBP_dom"/>
</dbReference>
<accession>A0AAU6P3D2</accession>
<dbReference type="SUPFAM" id="SSF54534">
    <property type="entry name" value="FKBP-like"/>
    <property type="match status" value="1"/>
</dbReference>
<evidence type="ECO:0000256" key="3">
    <source>
        <dbReference type="ARBA" id="ARBA00023110"/>
    </source>
</evidence>
<dbReference type="PROSITE" id="PS51257">
    <property type="entry name" value="PROKAR_LIPOPROTEIN"/>
    <property type="match status" value="1"/>
</dbReference>
<dbReference type="Gene3D" id="3.10.50.40">
    <property type="match status" value="1"/>
</dbReference>
<dbReference type="KEGG" id="mcaa:R3L15_07675"/>
<evidence type="ECO:0000256" key="2">
    <source>
        <dbReference type="ARBA" id="ARBA00013194"/>
    </source>
</evidence>
<dbReference type="RefSeq" id="WP_338730932.1">
    <property type="nucleotide sequence ID" value="NZ_CP136924.1"/>
</dbReference>
<dbReference type="InterPro" id="IPR018247">
    <property type="entry name" value="EF_Hand_1_Ca_BS"/>
</dbReference>
<dbReference type="EMBL" id="CP136925">
    <property type="protein sequence ID" value="WXA12010.1"/>
    <property type="molecule type" value="Genomic_DNA"/>
</dbReference>
<keyword evidence="8" id="KW-1185">Reference proteome</keyword>
<sequence length="344" mass="38409">MKLRKVTVAIVASLSIFLGCEEEDDSVASVSVRDRAEVYEEDIAQIEEYLSTHFYNYDDFNFGDPYGSDNDNFQITFGEIEGDNSDKTPLIDQVEEKIVEYNNIEYKLYFLKVRQGLGEDLHASDEAFLNYEGINIEDGYVFDSTVNPIRLNLTTIGTSVIGVVDGFRDGLVEFNAGYNHVDNGDGTFTYKNYGIGAIFIPSGIGYFSSGTSGLPAYTPMIFKIGLMNVIHTDYDVDNIDSYLEDLDGDGDPYNDDTDGDSLANFIDNDDDGDGVLTRDELDYDTHTYNPGLGDPEPTFQSNEYEMDREEDDNGEITINTVILRDTNNDGTPDYLDDTIAVEVD</sequence>
<evidence type="ECO:0000256" key="4">
    <source>
        <dbReference type="PROSITE-ProRule" id="PRU00277"/>
    </source>
</evidence>
<dbReference type="AlphaFoldDB" id="A0AAU6P3D2"/>
<evidence type="ECO:0000259" key="5">
    <source>
        <dbReference type="PROSITE" id="PS50059"/>
    </source>
</evidence>
<keyword evidence="3 4" id="KW-0697">Rotamase</keyword>
<organism evidence="7">
    <name type="scientific">Mangrovimonas cancribranchiae</name>
    <dbReference type="NCBI Taxonomy" id="3080055"/>
    <lineage>
        <taxon>Bacteria</taxon>
        <taxon>Pseudomonadati</taxon>
        <taxon>Bacteroidota</taxon>
        <taxon>Flavobacteriia</taxon>
        <taxon>Flavobacteriales</taxon>
        <taxon>Flavobacteriaceae</taxon>
        <taxon>Mangrovimonas</taxon>
    </lineage>
</organism>
<proteinExistence type="predicted"/>
<dbReference type="PROSITE" id="PS00018">
    <property type="entry name" value="EF_HAND_1"/>
    <property type="match status" value="1"/>
</dbReference>
<dbReference type="InterPro" id="IPR046357">
    <property type="entry name" value="PPIase_dom_sf"/>
</dbReference>
<protein>
    <recommendedName>
        <fullName evidence="2 4">peptidylprolyl isomerase</fullName>
        <ecNumber evidence="2 4">5.2.1.8</ecNumber>
    </recommendedName>
</protein>
<evidence type="ECO:0000256" key="1">
    <source>
        <dbReference type="ARBA" id="ARBA00000971"/>
    </source>
</evidence>
<dbReference type="GO" id="GO:0003755">
    <property type="term" value="F:peptidyl-prolyl cis-trans isomerase activity"/>
    <property type="evidence" value="ECO:0007669"/>
    <property type="project" value="UniProtKB-KW"/>
</dbReference>
<dbReference type="EC" id="5.2.1.8" evidence="2 4"/>